<reference evidence="3" key="1">
    <citation type="journal article" date="2019" name="Int. J. Syst. Evol. Microbiol.">
        <title>The Global Catalogue of Microorganisms (GCM) 10K type strain sequencing project: providing services to taxonomists for standard genome sequencing and annotation.</title>
        <authorList>
            <consortium name="The Broad Institute Genomics Platform"/>
            <consortium name="The Broad Institute Genome Sequencing Center for Infectious Disease"/>
            <person name="Wu L."/>
            <person name="Ma J."/>
        </authorList>
    </citation>
    <scope>NUCLEOTIDE SEQUENCE [LARGE SCALE GENOMIC DNA]</scope>
    <source>
        <strain evidence="3">CGMCC 4.7198</strain>
    </source>
</reference>
<organism evidence="2 3">
    <name type="scientific">Mumia xiangluensis</name>
    <dbReference type="NCBI Taxonomy" id="1678900"/>
    <lineage>
        <taxon>Bacteria</taxon>
        <taxon>Bacillati</taxon>
        <taxon>Actinomycetota</taxon>
        <taxon>Actinomycetes</taxon>
        <taxon>Propionibacteriales</taxon>
        <taxon>Nocardioidaceae</taxon>
        <taxon>Mumia</taxon>
    </lineage>
</organism>
<gene>
    <name evidence="2" type="ORF">ACFPYK_18510</name>
</gene>
<dbReference type="Proteomes" id="UP001596097">
    <property type="component" value="Unassembled WGS sequence"/>
</dbReference>
<feature type="domain" description="Ferric siderophore reductase C-terminal" evidence="1">
    <location>
        <begin position="247"/>
        <end position="267"/>
    </location>
</feature>
<dbReference type="RefSeq" id="WP_205602707.1">
    <property type="nucleotide sequence ID" value="NZ_JBHSQL010000018.1"/>
</dbReference>
<evidence type="ECO:0000313" key="2">
    <source>
        <dbReference type="EMBL" id="MFC6151403.1"/>
    </source>
</evidence>
<accession>A0ABW1QQ22</accession>
<proteinExistence type="predicted"/>
<dbReference type="EMBL" id="JBHSQL010000018">
    <property type="protein sequence ID" value="MFC6151403.1"/>
    <property type="molecule type" value="Genomic_DNA"/>
</dbReference>
<protein>
    <submittedName>
        <fullName evidence="2">(2Fe-2S)-binding protein</fullName>
    </submittedName>
</protein>
<comment type="caution">
    <text evidence="2">The sequence shown here is derived from an EMBL/GenBank/DDBJ whole genome shotgun (WGS) entry which is preliminary data.</text>
</comment>
<evidence type="ECO:0000313" key="3">
    <source>
        <dbReference type="Proteomes" id="UP001596097"/>
    </source>
</evidence>
<name>A0ABW1QQ22_9ACTN</name>
<dbReference type="Pfam" id="PF11575">
    <property type="entry name" value="FhuF_C"/>
    <property type="match status" value="1"/>
</dbReference>
<dbReference type="InterPro" id="IPR024726">
    <property type="entry name" value="FhuF_C"/>
</dbReference>
<keyword evidence="3" id="KW-1185">Reference proteome</keyword>
<evidence type="ECO:0000259" key="1">
    <source>
        <dbReference type="Pfam" id="PF11575"/>
    </source>
</evidence>
<sequence>MPDGHAPLAELGPYFALDSLPDDPGTAGWRPLADLLEPGPLEERTAYTRAFLARLAGADVDERVAASTVSLGLFARLLSPGVGAAALGVRPPQLTLDSTWWRPFESGPWPLAIERAESQVVERAPSPLIERAPSPLVERAASPLVERAPSPLVERAPSPLVERAQRVETPDPLRAVVETFVERFATGFALSRTVLRGNATSALFGAVAALRTTRPGLVPAGASYAVAALAREPFAGSGDVVRGRFVRRSCCLYYRVPGGGYCGDCVLDPANRPSSS</sequence>